<gene>
    <name evidence="2" type="ORF">GYMLUDRAFT_492149</name>
</gene>
<feature type="transmembrane region" description="Helical" evidence="1">
    <location>
        <begin position="12"/>
        <end position="35"/>
    </location>
</feature>
<protein>
    <submittedName>
        <fullName evidence="2">Uncharacterized protein</fullName>
    </submittedName>
</protein>
<dbReference type="EMBL" id="KN834766">
    <property type="protein sequence ID" value="KIK62845.1"/>
    <property type="molecule type" value="Genomic_DNA"/>
</dbReference>
<keyword evidence="1" id="KW-0472">Membrane</keyword>
<organism evidence="2 3">
    <name type="scientific">Collybiopsis luxurians FD-317 M1</name>
    <dbReference type="NCBI Taxonomy" id="944289"/>
    <lineage>
        <taxon>Eukaryota</taxon>
        <taxon>Fungi</taxon>
        <taxon>Dikarya</taxon>
        <taxon>Basidiomycota</taxon>
        <taxon>Agaricomycotina</taxon>
        <taxon>Agaricomycetes</taxon>
        <taxon>Agaricomycetidae</taxon>
        <taxon>Agaricales</taxon>
        <taxon>Marasmiineae</taxon>
        <taxon>Omphalotaceae</taxon>
        <taxon>Collybiopsis</taxon>
        <taxon>Collybiopsis luxurians</taxon>
    </lineage>
</organism>
<evidence type="ECO:0000313" key="2">
    <source>
        <dbReference type="EMBL" id="KIK62845.1"/>
    </source>
</evidence>
<reference evidence="2 3" key="1">
    <citation type="submission" date="2014-04" db="EMBL/GenBank/DDBJ databases">
        <title>Evolutionary Origins and Diversification of the Mycorrhizal Mutualists.</title>
        <authorList>
            <consortium name="DOE Joint Genome Institute"/>
            <consortium name="Mycorrhizal Genomics Consortium"/>
            <person name="Kohler A."/>
            <person name="Kuo A."/>
            <person name="Nagy L.G."/>
            <person name="Floudas D."/>
            <person name="Copeland A."/>
            <person name="Barry K.W."/>
            <person name="Cichocki N."/>
            <person name="Veneault-Fourrey C."/>
            <person name="LaButti K."/>
            <person name="Lindquist E.A."/>
            <person name="Lipzen A."/>
            <person name="Lundell T."/>
            <person name="Morin E."/>
            <person name="Murat C."/>
            <person name="Riley R."/>
            <person name="Ohm R."/>
            <person name="Sun H."/>
            <person name="Tunlid A."/>
            <person name="Henrissat B."/>
            <person name="Grigoriev I.V."/>
            <person name="Hibbett D.S."/>
            <person name="Martin F."/>
        </authorList>
    </citation>
    <scope>NUCLEOTIDE SEQUENCE [LARGE SCALE GENOMIC DNA]</scope>
    <source>
        <strain evidence="2 3">FD-317 M1</strain>
    </source>
</reference>
<keyword evidence="1" id="KW-1133">Transmembrane helix</keyword>
<feature type="transmembrane region" description="Helical" evidence="1">
    <location>
        <begin position="55"/>
        <end position="76"/>
    </location>
</feature>
<name>A0A0D0BG04_9AGAR</name>
<keyword evidence="3" id="KW-1185">Reference proteome</keyword>
<keyword evidence="1" id="KW-0812">Transmembrane</keyword>
<dbReference type="Proteomes" id="UP000053593">
    <property type="component" value="Unassembled WGS sequence"/>
</dbReference>
<dbReference type="AlphaFoldDB" id="A0A0D0BG04"/>
<evidence type="ECO:0000256" key="1">
    <source>
        <dbReference type="SAM" id="Phobius"/>
    </source>
</evidence>
<sequence length="117" mass="13494">MHSVMIKFFTYFIVSSVHFLNWISKHVLVSGVLLINSLSRTHLKESLLGVFALEFVYLALLLTFSVTFLGWFIFLLHRAFGRRPSTDIELGCALSTDDHSLYPRPVPFELQFLDEVE</sequence>
<evidence type="ECO:0000313" key="3">
    <source>
        <dbReference type="Proteomes" id="UP000053593"/>
    </source>
</evidence>
<proteinExistence type="predicted"/>
<accession>A0A0D0BG04</accession>
<dbReference type="HOGENOM" id="CLU_2085090_0_0_1"/>